<comment type="caution">
    <text evidence="2">The sequence shown here is derived from an EMBL/GenBank/DDBJ whole genome shotgun (WGS) entry which is preliminary data.</text>
</comment>
<dbReference type="InterPro" id="IPR011256">
    <property type="entry name" value="Reg_factor_effector_dom_sf"/>
</dbReference>
<evidence type="ECO:0000313" key="2">
    <source>
        <dbReference type="EMBL" id="GBF03994.1"/>
    </source>
</evidence>
<sequence>MLEAHRERLERRLASTPDQLAALETLLQEVPMEYRVRLRTEPHRFVREEVALPETGGVLRQAMAEVCALMERRNLPAAGAPWCAYPLPEEGEVVPVDCAVPVPTRAEGEGRVVGGELPGGEVACNRHVGPYSALPQAFEAVARWVAERELEVAGPLREVYLSHDPEPAQRHVVEVVFPIRRTS</sequence>
<dbReference type="SMART" id="SM00871">
    <property type="entry name" value="AraC_E_bind"/>
    <property type="match status" value="1"/>
</dbReference>
<protein>
    <submittedName>
        <fullName evidence="2">Transcription activator effector binding</fullName>
    </submittedName>
</protein>
<dbReference type="Gene3D" id="3.20.80.10">
    <property type="entry name" value="Regulatory factor, effector binding domain"/>
    <property type="match status" value="1"/>
</dbReference>
<evidence type="ECO:0000259" key="1">
    <source>
        <dbReference type="SMART" id="SM00871"/>
    </source>
</evidence>
<dbReference type="Pfam" id="PF06445">
    <property type="entry name" value="GyrI-like"/>
    <property type="match status" value="1"/>
</dbReference>
<gene>
    <name evidence="2" type="ORF">DAERI_010166</name>
</gene>
<evidence type="ECO:0000313" key="3">
    <source>
        <dbReference type="Proteomes" id="UP000236569"/>
    </source>
</evidence>
<dbReference type="InterPro" id="IPR029442">
    <property type="entry name" value="GyrI-like"/>
</dbReference>
<feature type="domain" description="AraC effector-binding" evidence="1">
    <location>
        <begin position="34"/>
        <end position="180"/>
    </location>
</feature>
<proteinExistence type="predicted"/>
<dbReference type="OrthoDB" id="282744at2"/>
<name>A0A2I9CR89_9DEIO</name>
<dbReference type="RefSeq" id="WP_103127584.1">
    <property type="nucleotide sequence ID" value="NZ_BFAG01000001.1"/>
</dbReference>
<keyword evidence="3" id="KW-1185">Reference proteome</keyword>
<dbReference type="InterPro" id="IPR010499">
    <property type="entry name" value="AraC_E-bd"/>
</dbReference>
<dbReference type="Proteomes" id="UP000236569">
    <property type="component" value="Unassembled WGS sequence"/>
</dbReference>
<dbReference type="SUPFAM" id="SSF55136">
    <property type="entry name" value="Probable bacterial effector-binding domain"/>
    <property type="match status" value="1"/>
</dbReference>
<organism evidence="2 3">
    <name type="scientific">Deinococcus aerius</name>
    <dbReference type="NCBI Taxonomy" id="200253"/>
    <lineage>
        <taxon>Bacteria</taxon>
        <taxon>Thermotogati</taxon>
        <taxon>Deinococcota</taxon>
        <taxon>Deinococci</taxon>
        <taxon>Deinococcales</taxon>
        <taxon>Deinococcaceae</taxon>
        <taxon>Deinococcus</taxon>
    </lineage>
</organism>
<accession>A0A2I9CR89</accession>
<dbReference type="AlphaFoldDB" id="A0A2I9CR89"/>
<reference evidence="3" key="1">
    <citation type="submission" date="2018-01" db="EMBL/GenBank/DDBJ databases">
        <title>Draft Genome Sequence of the Radioresistant Bacterium Deinococcus aerius TR0125, Isolated from the Higher Atmosphere above Japan.</title>
        <authorList>
            <person name="Satoh K."/>
            <person name="Arai H."/>
            <person name="Sanzen T."/>
            <person name="Kawaguchi Y."/>
            <person name="Hayashi H."/>
            <person name="Yokobori S."/>
            <person name="Yamagishi A."/>
            <person name="Oono Y."/>
            <person name="Narumi I."/>
        </authorList>
    </citation>
    <scope>NUCLEOTIDE SEQUENCE [LARGE SCALE GENOMIC DNA]</scope>
    <source>
        <strain evidence="3">TR0125</strain>
    </source>
</reference>
<dbReference type="EMBL" id="BFAG01000001">
    <property type="protein sequence ID" value="GBF03994.1"/>
    <property type="molecule type" value="Genomic_DNA"/>
</dbReference>